<dbReference type="InterPro" id="IPR002491">
    <property type="entry name" value="ABC_transptr_periplasmic_BD"/>
</dbReference>
<organism evidence="6 7">
    <name type="scientific">Paenibacillus alvei</name>
    <name type="common">Bacillus alvei</name>
    <dbReference type="NCBI Taxonomy" id="44250"/>
    <lineage>
        <taxon>Bacteria</taxon>
        <taxon>Bacillati</taxon>
        <taxon>Bacillota</taxon>
        <taxon>Bacilli</taxon>
        <taxon>Bacillales</taxon>
        <taxon>Paenibacillaceae</taxon>
        <taxon>Paenibacillus</taxon>
    </lineage>
</organism>
<feature type="domain" description="Fe/B12 periplasmic-binding" evidence="5">
    <location>
        <begin position="127"/>
        <end position="390"/>
    </location>
</feature>
<dbReference type="PROSITE" id="PS00041">
    <property type="entry name" value="HTH_ARAC_FAMILY_1"/>
    <property type="match status" value="1"/>
</dbReference>
<dbReference type="Pfam" id="PF01497">
    <property type="entry name" value="Peripla_BP_2"/>
    <property type="match status" value="1"/>
</dbReference>
<dbReference type="InterPro" id="IPR018062">
    <property type="entry name" value="HTH_AraC-typ_CS"/>
</dbReference>
<dbReference type="Proteomes" id="UP000304148">
    <property type="component" value="Chromosome"/>
</dbReference>
<evidence type="ECO:0000256" key="1">
    <source>
        <dbReference type="ARBA" id="ARBA00023015"/>
    </source>
</evidence>
<dbReference type="PRINTS" id="PR00032">
    <property type="entry name" value="HTHARAC"/>
</dbReference>
<sequence>MGATETAHTDNSSNVMGHMQKTDLQEIKAFMERHYNEQLTIGQLAEMANISPKYFVDLFKRKFGQSAMEFLTDVRIMHAKRLLTESDARLRDIAQKVGYRDEFYFSRKFKKEVGLSPSDFAKDSKRSIAVCSSSTIGHLLALQLIPEAAPLDPKWSPYYFNLYSDKIKTHLLLTDPYHKFTFEINLDKLCRARPDVIIASDQLQMRESSKLNGIAPVHNVSSKAGWREQLMGIARFLNKEELAQQWIDHYGKNARAGRAQAAQQLGDDRVMALRIYQTQLFVYQNRGLEEVLYDDLHLKAACERGLQGHSPISMDELRELNPERILLAVCPEASSRKYWLSLQHSPEWRQLQAVRNGHVHPITADPWFEYSAIAIARMLDEALLLFTGNCPNTFQDYGYGESFAT</sequence>
<dbReference type="PANTHER" id="PTHR43280">
    <property type="entry name" value="ARAC-FAMILY TRANSCRIPTIONAL REGULATOR"/>
    <property type="match status" value="1"/>
</dbReference>
<dbReference type="SMART" id="SM00342">
    <property type="entry name" value="HTH_ARAC"/>
    <property type="match status" value="1"/>
</dbReference>
<evidence type="ECO:0000256" key="3">
    <source>
        <dbReference type="ARBA" id="ARBA00023163"/>
    </source>
</evidence>
<evidence type="ECO:0000259" key="4">
    <source>
        <dbReference type="PROSITE" id="PS01124"/>
    </source>
</evidence>
<dbReference type="RefSeq" id="WP_138186749.1">
    <property type="nucleotide sequence ID" value="NZ_LS992241.1"/>
</dbReference>
<feature type="domain" description="HTH araC/xylS-type" evidence="4">
    <location>
        <begin position="25"/>
        <end position="123"/>
    </location>
</feature>
<keyword evidence="1" id="KW-0805">Transcription regulation</keyword>
<dbReference type="EMBL" id="LS992241">
    <property type="protein sequence ID" value="SYX84979.1"/>
    <property type="molecule type" value="Genomic_DNA"/>
</dbReference>
<evidence type="ECO:0000259" key="5">
    <source>
        <dbReference type="PROSITE" id="PS50983"/>
    </source>
</evidence>
<name>A0A383RF52_PAEAL</name>
<evidence type="ECO:0000313" key="7">
    <source>
        <dbReference type="Proteomes" id="UP000304148"/>
    </source>
</evidence>
<accession>A0A383RF52</accession>
<dbReference type="GO" id="GO:0043565">
    <property type="term" value="F:sequence-specific DNA binding"/>
    <property type="evidence" value="ECO:0007669"/>
    <property type="project" value="InterPro"/>
</dbReference>
<dbReference type="SUPFAM" id="SSF46689">
    <property type="entry name" value="Homeodomain-like"/>
    <property type="match status" value="2"/>
</dbReference>
<evidence type="ECO:0000256" key="2">
    <source>
        <dbReference type="ARBA" id="ARBA00023125"/>
    </source>
</evidence>
<dbReference type="InterPro" id="IPR020449">
    <property type="entry name" value="Tscrpt_reg_AraC-type_HTH"/>
</dbReference>
<reference evidence="7" key="1">
    <citation type="submission" date="2018-08" db="EMBL/GenBank/DDBJ databases">
        <authorList>
            <person name="Chevrot R."/>
        </authorList>
    </citation>
    <scope>NUCLEOTIDE SEQUENCE [LARGE SCALE GENOMIC DNA]</scope>
</reference>
<dbReference type="InterPro" id="IPR009057">
    <property type="entry name" value="Homeodomain-like_sf"/>
</dbReference>
<dbReference type="SUPFAM" id="SSF53807">
    <property type="entry name" value="Helical backbone' metal receptor"/>
    <property type="match status" value="1"/>
</dbReference>
<keyword evidence="3" id="KW-0804">Transcription</keyword>
<dbReference type="PROSITE" id="PS50983">
    <property type="entry name" value="FE_B12_PBP"/>
    <property type="match status" value="1"/>
</dbReference>
<dbReference type="AlphaFoldDB" id="A0A383RF52"/>
<proteinExistence type="predicted"/>
<dbReference type="PROSITE" id="PS01124">
    <property type="entry name" value="HTH_ARAC_FAMILY_2"/>
    <property type="match status" value="1"/>
</dbReference>
<dbReference type="GO" id="GO:0003700">
    <property type="term" value="F:DNA-binding transcription factor activity"/>
    <property type="evidence" value="ECO:0007669"/>
    <property type="project" value="InterPro"/>
</dbReference>
<dbReference type="PANTHER" id="PTHR43280:SF28">
    <property type="entry name" value="HTH-TYPE TRANSCRIPTIONAL ACTIVATOR RHAS"/>
    <property type="match status" value="1"/>
</dbReference>
<dbReference type="Gene3D" id="1.10.10.60">
    <property type="entry name" value="Homeodomain-like"/>
    <property type="match status" value="2"/>
</dbReference>
<dbReference type="Gene3D" id="3.40.50.1980">
    <property type="entry name" value="Nitrogenase molybdenum iron protein domain"/>
    <property type="match status" value="2"/>
</dbReference>
<dbReference type="Pfam" id="PF12833">
    <property type="entry name" value="HTH_18"/>
    <property type="match status" value="1"/>
</dbReference>
<protein>
    <submittedName>
        <fullName evidence="6">HTH-type transcriptional activator Btr</fullName>
    </submittedName>
</protein>
<dbReference type="InterPro" id="IPR018060">
    <property type="entry name" value="HTH_AraC"/>
</dbReference>
<gene>
    <name evidence="6" type="ORF">PBLR_13401</name>
</gene>
<evidence type="ECO:0000313" key="6">
    <source>
        <dbReference type="EMBL" id="SYX84979.1"/>
    </source>
</evidence>
<keyword evidence="2" id="KW-0238">DNA-binding</keyword>